<dbReference type="InterPro" id="IPR023606">
    <property type="entry name" value="CoA-Trfase_III_dom_1_sf"/>
</dbReference>
<dbReference type="Gene3D" id="3.30.1540.10">
    <property type="entry name" value="formyl-coa transferase, domain 3"/>
    <property type="match status" value="1"/>
</dbReference>
<dbReference type="Proteomes" id="UP001226867">
    <property type="component" value="Unassembled WGS sequence"/>
</dbReference>
<keyword evidence="1" id="KW-0413">Isomerase</keyword>
<dbReference type="GO" id="GO:0016853">
    <property type="term" value="F:isomerase activity"/>
    <property type="evidence" value="ECO:0007669"/>
    <property type="project" value="UniProtKB-KW"/>
</dbReference>
<reference evidence="1 2" key="1">
    <citation type="submission" date="2023-07" db="EMBL/GenBank/DDBJ databases">
        <title>Sorghum-associated microbial communities from plants grown in Nebraska, USA.</title>
        <authorList>
            <person name="Schachtman D."/>
        </authorList>
    </citation>
    <scope>NUCLEOTIDE SEQUENCE [LARGE SCALE GENOMIC DNA]</scope>
    <source>
        <strain evidence="1 2">DS1607</strain>
    </source>
</reference>
<proteinExistence type="predicted"/>
<sequence length="406" mass="43427">MASEGILSGMRVVEAAAFVAAPLGGMTLAQMGADVIRIDAIGGGLDHRRWPVTADGVSLFWSGLNKSKRSVALDIASPEGRELAMALICAPGDDAGLLITNFPPRGWLDFEKLRLQRSDLIQVTLQGDRHGGSAVDYTVNARVGLPYITGPVDHPDVVNHVLPAWDLITGQMVAVGLLAAERHRRRTGVGQHVKLALEDVALAVMGHLGFIAEAESGGRRERHGNELFGAFGRDFVCADGERVMVVGLTGKQWRALCDAMALDEAMAALGRRLGLDLRAEGNRFRARAEIAEAVDAWVRARRFADVAATFERHGVCWSRYQTIEQLVRDDPSCSEANPMFTAIEQPGVGRTLAPGIPLDFSAVARQPAGPAPGLGAHTEQVLSELLGVDAAAFGRLHDRGVVATCQ</sequence>
<evidence type="ECO:0000313" key="2">
    <source>
        <dbReference type="Proteomes" id="UP001226867"/>
    </source>
</evidence>
<dbReference type="Gene3D" id="3.40.50.10540">
    <property type="entry name" value="Crotonobetainyl-coa:carnitine coa-transferase, domain 1"/>
    <property type="match status" value="1"/>
</dbReference>
<comment type="caution">
    <text evidence="1">The sequence shown here is derived from an EMBL/GenBank/DDBJ whole genome shotgun (WGS) entry which is preliminary data.</text>
</comment>
<accession>A0ABT9SC45</accession>
<protein>
    <submittedName>
        <fullName evidence="1">2-methylfumaryl-CoA isomerase</fullName>
        <ecNumber evidence="1">5.4.1.3</ecNumber>
    </submittedName>
</protein>
<dbReference type="EC" id="5.4.1.3" evidence="1"/>
<dbReference type="Pfam" id="PF02515">
    <property type="entry name" value="CoA_transf_3"/>
    <property type="match status" value="1"/>
</dbReference>
<dbReference type="PANTHER" id="PTHR48228:SF5">
    <property type="entry name" value="ALPHA-METHYLACYL-COA RACEMASE"/>
    <property type="match status" value="1"/>
</dbReference>
<dbReference type="InterPro" id="IPR044855">
    <property type="entry name" value="CoA-Trfase_III_dom3_sf"/>
</dbReference>
<dbReference type="PANTHER" id="PTHR48228">
    <property type="entry name" value="SUCCINYL-COA--D-CITRAMALATE COA-TRANSFERASE"/>
    <property type="match status" value="1"/>
</dbReference>
<dbReference type="InterPro" id="IPR003673">
    <property type="entry name" value="CoA-Trfase_fam_III"/>
</dbReference>
<evidence type="ECO:0000313" key="1">
    <source>
        <dbReference type="EMBL" id="MDP9900977.1"/>
    </source>
</evidence>
<dbReference type="EMBL" id="JAUSRO010000010">
    <property type="protein sequence ID" value="MDP9900977.1"/>
    <property type="molecule type" value="Genomic_DNA"/>
</dbReference>
<dbReference type="InterPro" id="IPR050509">
    <property type="entry name" value="CoA-transferase_III"/>
</dbReference>
<keyword evidence="2" id="KW-1185">Reference proteome</keyword>
<dbReference type="SUPFAM" id="SSF89796">
    <property type="entry name" value="CoA-transferase family III (CaiB/BaiF)"/>
    <property type="match status" value="1"/>
</dbReference>
<gene>
    <name evidence="1" type="ORF">J2W36_003243</name>
</gene>
<organism evidence="1 2">
    <name type="scientific">Variovorax ginsengisoli</name>
    <dbReference type="NCBI Taxonomy" id="363844"/>
    <lineage>
        <taxon>Bacteria</taxon>
        <taxon>Pseudomonadati</taxon>
        <taxon>Pseudomonadota</taxon>
        <taxon>Betaproteobacteria</taxon>
        <taxon>Burkholderiales</taxon>
        <taxon>Comamonadaceae</taxon>
        <taxon>Variovorax</taxon>
    </lineage>
</organism>
<dbReference type="RefSeq" id="WP_307690768.1">
    <property type="nucleotide sequence ID" value="NZ_JAUSRO010000010.1"/>
</dbReference>
<name>A0ABT9SC45_9BURK</name>